<evidence type="ECO:0000313" key="2">
    <source>
        <dbReference type="Proteomes" id="UP000250125"/>
    </source>
</evidence>
<dbReference type="KEGG" id="tsl:A3L11_04400"/>
<dbReference type="Proteomes" id="UP000250125">
    <property type="component" value="Chromosome"/>
</dbReference>
<dbReference type="GeneID" id="33317452"/>
<keyword evidence="2" id="KW-1185">Reference proteome</keyword>
<dbReference type="OrthoDB" id="95325at2157"/>
<dbReference type="AlphaFoldDB" id="A0A2Z2MJ96"/>
<evidence type="ECO:0000313" key="1">
    <source>
        <dbReference type="EMBL" id="ASJ08512.1"/>
    </source>
</evidence>
<protein>
    <submittedName>
        <fullName evidence="1">S-layer protein</fullName>
    </submittedName>
</protein>
<name>A0A2Z2MJ96_9EURY</name>
<accession>A0A2Z2MJ96</accession>
<organism evidence="1 2">
    <name type="scientific">Thermococcus siculi</name>
    <dbReference type="NCBI Taxonomy" id="72803"/>
    <lineage>
        <taxon>Archaea</taxon>
        <taxon>Methanobacteriati</taxon>
        <taxon>Methanobacteriota</taxon>
        <taxon>Thermococci</taxon>
        <taxon>Thermococcales</taxon>
        <taxon>Thermococcaceae</taxon>
        <taxon>Thermococcus</taxon>
    </lineage>
</organism>
<sequence length="492" mass="54798">MKKALALILGLIIAGLLLTPSSATSVPLNSATTVIVLPTTKIVNGIPLHIGEDAISGSRLGAFLVLQGITTGTYTSTVSVPVEYHSVLIPDENQTYSLNSKDMPDVGINVSDEPVGKAVVVRVNFSRVYFNSSRSAVEFLDRSVEIVFNENTTPLDIGGDYKVVSTTVDGKDTMYFYAYTKVDSESKSLGESLSVGGWKIEFVDINLDASKMLVVLTYPSGIIKQKPMAEDKFYLMYVSAKGEEDFEEYDTYPSARINELLEGGARKVFLFNPTDFFIGINNAQMVTYDYWYYQKVKQYQDGDVYKGQWVWDIDPGNGLYTVYLHVNASVEGFSRVFVDPGESLKLPTDWGLKISPVFKRNDKNVVVGVEGYRFIRTELVSRQISITAPKVQATNDVYSFIINDTALTALPDDKNVIIVGGWVSNRAWVLLEQVYGADVIEGIKEEVMNEGYVIKTLDNPSNSDYKVIILAGRTYKETRMAIEEFMEKLEEM</sequence>
<proteinExistence type="predicted"/>
<dbReference type="RefSeq" id="WP_088855750.1">
    <property type="nucleotide sequence ID" value="NZ_CP015103.1"/>
</dbReference>
<dbReference type="EMBL" id="CP015103">
    <property type="protein sequence ID" value="ASJ08512.1"/>
    <property type="molecule type" value="Genomic_DNA"/>
</dbReference>
<reference evidence="1 2" key="1">
    <citation type="submission" date="2016-04" db="EMBL/GenBank/DDBJ databases">
        <title>Complete genome sequence of Thermococcus siculi type strain RG-20.</title>
        <authorList>
            <person name="Oger P.M."/>
        </authorList>
    </citation>
    <scope>NUCLEOTIDE SEQUENCE [LARGE SCALE GENOMIC DNA]</scope>
    <source>
        <strain evidence="1 2">RG-20</strain>
    </source>
</reference>
<gene>
    <name evidence="1" type="ORF">A3L11_04400</name>
</gene>